<keyword evidence="3" id="KW-1185">Reference proteome</keyword>
<protein>
    <recommendedName>
        <fullName evidence="4">Integrase</fullName>
    </recommendedName>
</protein>
<dbReference type="RefSeq" id="WP_172168452.1">
    <property type="nucleotide sequence ID" value="NZ_WOEZ01000125.1"/>
</dbReference>
<dbReference type="Pfam" id="PF13009">
    <property type="entry name" value="Integrase_2"/>
    <property type="match status" value="1"/>
</dbReference>
<accession>A0A972NTK8</accession>
<evidence type="ECO:0000313" key="2">
    <source>
        <dbReference type="EMBL" id="NPT57395.1"/>
    </source>
</evidence>
<sequence length="865" mass="97352">MTSNNDKVKMKRIRGASKDAECRYATALDPKLEQWRVLAAEWLATIKEGKSHAMAALRIFLVDYVHEGGLDVEPANFLRRNNSAPCIYERCLSRFKTKRQIALHFTKISDFIDYVLNSYFSVDDDDGNRVTSPAFGNPIPSLPDAMHSNHASGKNDESNKLVLPHYFITRLRRLLCPVQAKNFADWSWAQSAEERTGWFVVPVDNIDKTDPDCVWRQRVTSEHERSTHGYGELVFEMWSPARAVALYLKLQLPLRTFQVRMLDSGEADTHRYVKGEWVKNTSQLAKGHVKNPWRHGVFRQMTDDIKHRQMTGLFINTNKTADKGKDEWSKGYSIPWEHPDVLFWLEKLRDWQEKYNPISAPVAWTDLERKHIGKTKSDVQLKAMGSTCFLFRDAAAHGSDKAKPVAAQSVLDSLWYKLLATLEEHCKAEQLHDLADKPLIFVRRDTLLTTYYPLHALRVSLITAYALEGGVPMSILSKCIAGHARLVMTLYYTKAGITYCTETMDAATKRLMVAEQENYARWLKDKTYQQLEAHGAYHDPAAISAMMLAMQCGASLTKDDKGFCPKGGWGCDSGGVYVNEDTGTVTYGEVPGYPQKNCPRCRWFFTGPAFLDGLNNHWNNIQLQMGDVGERIVKLEGQITALEDEVFECQENDRPFLEQDKLNTLRKIHQSEYEKNNKYAEDSSATFRLIAKCTVLATSGSQSDGVQLVAVGGSQDVRVAIDECDRLRQVLTSVAGSTVYPEHDVSKAILQAGKAFDMMLARNGKEPILFRLPDDELTSVVQHITRLLAAEAGSIKDALPFVEGARQLAELGLDLNMEQLAHEMAMGQVVELAETQLLATSIKVPRSLQHAAPEGTMEADANVTE</sequence>
<name>A0A972NTK8_9BURK</name>
<comment type="caution">
    <text evidence="2">The sequence shown here is derived from an EMBL/GenBank/DDBJ whole genome shotgun (WGS) entry which is preliminary data.</text>
</comment>
<gene>
    <name evidence="2" type="ORF">GNZ13_23200</name>
</gene>
<dbReference type="AlphaFoldDB" id="A0A972NTK8"/>
<proteinExistence type="predicted"/>
<dbReference type="Proteomes" id="UP000655523">
    <property type="component" value="Unassembled WGS sequence"/>
</dbReference>
<keyword evidence="1" id="KW-0175">Coiled coil</keyword>
<dbReference type="InterPro" id="IPR024965">
    <property type="entry name" value="Putative_integrase"/>
</dbReference>
<reference evidence="2 3" key="1">
    <citation type="submission" date="2019-11" db="EMBL/GenBank/DDBJ databases">
        <title>Metabolism of dissolved organic matter in forest soils.</title>
        <authorList>
            <person name="Cyle K.T."/>
            <person name="Wilhelm R.C."/>
            <person name="Martinez C.E."/>
        </authorList>
    </citation>
    <scope>NUCLEOTIDE SEQUENCE [LARGE SCALE GENOMIC DNA]</scope>
    <source>
        <strain evidence="2 3">5N</strain>
    </source>
</reference>
<evidence type="ECO:0000256" key="1">
    <source>
        <dbReference type="SAM" id="Coils"/>
    </source>
</evidence>
<evidence type="ECO:0000313" key="3">
    <source>
        <dbReference type="Proteomes" id="UP000655523"/>
    </source>
</evidence>
<feature type="coiled-coil region" evidence="1">
    <location>
        <begin position="625"/>
        <end position="652"/>
    </location>
</feature>
<evidence type="ECO:0008006" key="4">
    <source>
        <dbReference type="Google" id="ProtNLM"/>
    </source>
</evidence>
<dbReference type="EMBL" id="WOEZ01000125">
    <property type="protein sequence ID" value="NPT57395.1"/>
    <property type="molecule type" value="Genomic_DNA"/>
</dbReference>
<organism evidence="2 3">
    <name type="scientific">Paraburkholderia elongata</name>
    <dbReference type="NCBI Taxonomy" id="2675747"/>
    <lineage>
        <taxon>Bacteria</taxon>
        <taxon>Pseudomonadati</taxon>
        <taxon>Pseudomonadota</taxon>
        <taxon>Betaproteobacteria</taxon>
        <taxon>Burkholderiales</taxon>
        <taxon>Burkholderiaceae</taxon>
        <taxon>Paraburkholderia</taxon>
    </lineage>
</organism>